<sequence length="181" mass="19982">IIGVSLRYTSSRTRLWVPLPRGNHVSLSPSVSRIHLPTDIRTSLPKILSPHHRPIFPASILPMIEGIMIEATKFSRRLIETKAFSDAGDKGVAPGADVITEEDIAEYVKNCLSTSFIPSERLQCYRVPKEDGGVVDERLRVYELINLEVVDASIIPIQLVAHSQATVYAIAEKAADLIKAD</sequence>
<protein>
    <submittedName>
        <fullName evidence="10">GMC oxidoreductase-domain-containing protein</fullName>
    </submittedName>
</protein>
<dbReference type="Gene3D" id="3.50.50.60">
    <property type="entry name" value="FAD/NAD(P)-binding domain"/>
    <property type="match status" value="1"/>
</dbReference>
<evidence type="ECO:0000256" key="3">
    <source>
        <dbReference type="ARBA" id="ARBA00011245"/>
    </source>
</evidence>
<dbReference type="PANTHER" id="PTHR11552">
    <property type="entry name" value="GLUCOSE-METHANOL-CHOLINE GMC OXIDOREDUCTASE"/>
    <property type="match status" value="1"/>
</dbReference>
<keyword evidence="11" id="KW-1185">Reference proteome</keyword>
<keyword evidence="6" id="KW-0274">FAD</keyword>
<keyword evidence="8" id="KW-0325">Glycoprotein</keyword>
<name>A0A5C3LQJ1_9AGAR</name>
<evidence type="ECO:0000259" key="9">
    <source>
        <dbReference type="Pfam" id="PF05199"/>
    </source>
</evidence>
<feature type="non-terminal residue" evidence="10">
    <location>
        <position position="181"/>
    </location>
</feature>
<dbReference type="STRING" id="68775.A0A5C3LQJ1"/>
<dbReference type="GO" id="GO:0016614">
    <property type="term" value="F:oxidoreductase activity, acting on CH-OH group of donors"/>
    <property type="evidence" value="ECO:0007669"/>
    <property type="project" value="InterPro"/>
</dbReference>
<dbReference type="InterPro" id="IPR007867">
    <property type="entry name" value="GMC_OxRtase_C"/>
</dbReference>
<dbReference type="SUPFAM" id="SSF54373">
    <property type="entry name" value="FAD-linked reductases, C-terminal domain"/>
    <property type="match status" value="1"/>
</dbReference>
<keyword evidence="5" id="KW-0732">Signal</keyword>
<evidence type="ECO:0000313" key="11">
    <source>
        <dbReference type="Proteomes" id="UP000308652"/>
    </source>
</evidence>
<dbReference type="Proteomes" id="UP000308652">
    <property type="component" value="Unassembled WGS sequence"/>
</dbReference>
<evidence type="ECO:0000256" key="6">
    <source>
        <dbReference type="ARBA" id="ARBA00022827"/>
    </source>
</evidence>
<keyword evidence="4" id="KW-0285">Flavoprotein</keyword>
<feature type="domain" description="Glucose-methanol-choline oxidoreductase C-terminal" evidence="9">
    <location>
        <begin position="68"/>
        <end position="171"/>
    </location>
</feature>
<dbReference type="SUPFAM" id="SSF51905">
    <property type="entry name" value="FAD/NAD(P)-binding domain"/>
    <property type="match status" value="1"/>
</dbReference>
<evidence type="ECO:0000256" key="8">
    <source>
        <dbReference type="ARBA" id="ARBA00023180"/>
    </source>
</evidence>
<proteinExistence type="inferred from homology"/>
<dbReference type="InterPro" id="IPR036188">
    <property type="entry name" value="FAD/NAD-bd_sf"/>
</dbReference>
<comment type="similarity">
    <text evidence="2">Belongs to the GMC oxidoreductase family.</text>
</comment>
<dbReference type="EMBL" id="ML213625">
    <property type="protein sequence ID" value="TFK35075.1"/>
    <property type="molecule type" value="Genomic_DNA"/>
</dbReference>
<comment type="cofactor">
    <cofactor evidence="1">
        <name>FAD</name>
        <dbReference type="ChEBI" id="CHEBI:57692"/>
    </cofactor>
</comment>
<keyword evidence="7" id="KW-0560">Oxidoreductase</keyword>
<dbReference type="PANTHER" id="PTHR11552:SF201">
    <property type="entry name" value="GLUCOSE-METHANOL-CHOLINE OXIDOREDUCTASE N-TERMINAL DOMAIN-CONTAINING PROTEIN"/>
    <property type="match status" value="1"/>
</dbReference>
<evidence type="ECO:0000256" key="2">
    <source>
        <dbReference type="ARBA" id="ARBA00010790"/>
    </source>
</evidence>
<dbReference type="InterPro" id="IPR012132">
    <property type="entry name" value="GMC_OxRdtase"/>
</dbReference>
<accession>A0A5C3LQJ1</accession>
<organism evidence="10 11">
    <name type="scientific">Crucibulum laeve</name>
    <dbReference type="NCBI Taxonomy" id="68775"/>
    <lineage>
        <taxon>Eukaryota</taxon>
        <taxon>Fungi</taxon>
        <taxon>Dikarya</taxon>
        <taxon>Basidiomycota</taxon>
        <taxon>Agaricomycotina</taxon>
        <taxon>Agaricomycetes</taxon>
        <taxon>Agaricomycetidae</taxon>
        <taxon>Agaricales</taxon>
        <taxon>Agaricineae</taxon>
        <taxon>Nidulariaceae</taxon>
        <taxon>Crucibulum</taxon>
    </lineage>
</organism>
<dbReference type="GO" id="GO:0050660">
    <property type="term" value="F:flavin adenine dinucleotide binding"/>
    <property type="evidence" value="ECO:0007669"/>
    <property type="project" value="InterPro"/>
</dbReference>
<comment type="subunit">
    <text evidence="3">Monomer.</text>
</comment>
<evidence type="ECO:0000256" key="4">
    <source>
        <dbReference type="ARBA" id="ARBA00022630"/>
    </source>
</evidence>
<evidence type="ECO:0000256" key="5">
    <source>
        <dbReference type="ARBA" id="ARBA00022729"/>
    </source>
</evidence>
<dbReference type="Gene3D" id="3.30.560.10">
    <property type="entry name" value="Glucose Oxidase, domain 3"/>
    <property type="match status" value="1"/>
</dbReference>
<evidence type="ECO:0000256" key="7">
    <source>
        <dbReference type="ARBA" id="ARBA00023002"/>
    </source>
</evidence>
<dbReference type="OrthoDB" id="269227at2759"/>
<dbReference type="AlphaFoldDB" id="A0A5C3LQJ1"/>
<reference evidence="10 11" key="1">
    <citation type="journal article" date="2019" name="Nat. Ecol. Evol.">
        <title>Megaphylogeny resolves global patterns of mushroom evolution.</title>
        <authorList>
            <person name="Varga T."/>
            <person name="Krizsan K."/>
            <person name="Foldi C."/>
            <person name="Dima B."/>
            <person name="Sanchez-Garcia M."/>
            <person name="Sanchez-Ramirez S."/>
            <person name="Szollosi G.J."/>
            <person name="Szarkandi J.G."/>
            <person name="Papp V."/>
            <person name="Albert L."/>
            <person name="Andreopoulos W."/>
            <person name="Angelini C."/>
            <person name="Antonin V."/>
            <person name="Barry K.W."/>
            <person name="Bougher N.L."/>
            <person name="Buchanan P."/>
            <person name="Buyck B."/>
            <person name="Bense V."/>
            <person name="Catcheside P."/>
            <person name="Chovatia M."/>
            <person name="Cooper J."/>
            <person name="Damon W."/>
            <person name="Desjardin D."/>
            <person name="Finy P."/>
            <person name="Geml J."/>
            <person name="Haridas S."/>
            <person name="Hughes K."/>
            <person name="Justo A."/>
            <person name="Karasinski D."/>
            <person name="Kautmanova I."/>
            <person name="Kiss B."/>
            <person name="Kocsube S."/>
            <person name="Kotiranta H."/>
            <person name="LaButti K.M."/>
            <person name="Lechner B.E."/>
            <person name="Liimatainen K."/>
            <person name="Lipzen A."/>
            <person name="Lukacs Z."/>
            <person name="Mihaltcheva S."/>
            <person name="Morgado L.N."/>
            <person name="Niskanen T."/>
            <person name="Noordeloos M.E."/>
            <person name="Ohm R.A."/>
            <person name="Ortiz-Santana B."/>
            <person name="Ovrebo C."/>
            <person name="Racz N."/>
            <person name="Riley R."/>
            <person name="Savchenko A."/>
            <person name="Shiryaev A."/>
            <person name="Soop K."/>
            <person name="Spirin V."/>
            <person name="Szebenyi C."/>
            <person name="Tomsovsky M."/>
            <person name="Tulloss R.E."/>
            <person name="Uehling J."/>
            <person name="Grigoriev I.V."/>
            <person name="Vagvolgyi C."/>
            <person name="Papp T."/>
            <person name="Martin F.M."/>
            <person name="Miettinen O."/>
            <person name="Hibbett D.S."/>
            <person name="Nagy L.G."/>
        </authorList>
    </citation>
    <scope>NUCLEOTIDE SEQUENCE [LARGE SCALE GENOMIC DNA]</scope>
    <source>
        <strain evidence="10 11">CBS 166.37</strain>
    </source>
</reference>
<feature type="non-terminal residue" evidence="10">
    <location>
        <position position="1"/>
    </location>
</feature>
<evidence type="ECO:0000256" key="1">
    <source>
        <dbReference type="ARBA" id="ARBA00001974"/>
    </source>
</evidence>
<gene>
    <name evidence="10" type="ORF">BDQ12DRAFT_760622</name>
</gene>
<dbReference type="Pfam" id="PF05199">
    <property type="entry name" value="GMC_oxred_C"/>
    <property type="match status" value="1"/>
</dbReference>
<evidence type="ECO:0000313" key="10">
    <source>
        <dbReference type="EMBL" id="TFK35075.1"/>
    </source>
</evidence>